<dbReference type="AlphaFoldDB" id="A0A6S6R5V9"/>
<name>A0A6S6R5V9_9FIRM</name>
<organism evidence="1 2">
    <name type="scientific">Anaerocolumna cellulosilytica</name>
    <dbReference type="NCBI Taxonomy" id="433286"/>
    <lineage>
        <taxon>Bacteria</taxon>
        <taxon>Bacillati</taxon>
        <taxon>Bacillota</taxon>
        <taxon>Clostridia</taxon>
        <taxon>Lachnospirales</taxon>
        <taxon>Lachnospiraceae</taxon>
        <taxon>Anaerocolumna</taxon>
    </lineage>
</organism>
<protein>
    <submittedName>
        <fullName evidence="1">Uncharacterized protein</fullName>
    </submittedName>
</protein>
<dbReference type="KEGG" id="acel:acsn021_24090"/>
<dbReference type="Proteomes" id="UP000515561">
    <property type="component" value="Chromosome"/>
</dbReference>
<accession>A0A6S6R5V9</accession>
<keyword evidence="2" id="KW-1185">Reference proteome</keyword>
<reference evidence="1 2" key="1">
    <citation type="journal article" date="2016" name="Int. J. Syst. Evol. Microbiol.">
        <title>Descriptions of Anaerotaenia torta gen. nov., sp. nov. and Anaerocolumna cellulosilytica gen. nov., sp. nov. isolated from a methanogenic reactor of cattle waste.</title>
        <authorList>
            <person name="Uek A."/>
            <person name="Ohtaki Y."/>
            <person name="Kaku N."/>
            <person name="Ueki K."/>
        </authorList>
    </citation>
    <scope>NUCLEOTIDE SEQUENCE [LARGE SCALE GENOMIC DNA]</scope>
    <source>
        <strain evidence="1 2">SN021</strain>
    </source>
</reference>
<sequence length="215" mass="25296">MDSNILKPMDLKQFVKNYNDFNDPDYVHYEMEEWYKNMGIEQITGEKFSLSSCPFTKEEIQDANEKQEVILCVPNGITRELLGKLFRLDTWALHDPVVSLATETEDCWFRTSMSMTPIDMKSTGIEVMRKCEDENMLPFSIERYLVFIGRMRYLTGKTPDSEYWIWLPRGRYDRSGMLMAGFDRFHTLNVHGWMPQFSASYLGARYGIHPERHLG</sequence>
<evidence type="ECO:0000313" key="1">
    <source>
        <dbReference type="EMBL" id="BCJ94840.1"/>
    </source>
</evidence>
<dbReference type="EMBL" id="AP023367">
    <property type="protein sequence ID" value="BCJ94840.1"/>
    <property type="molecule type" value="Genomic_DNA"/>
</dbReference>
<evidence type="ECO:0000313" key="2">
    <source>
        <dbReference type="Proteomes" id="UP000515561"/>
    </source>
</evidence>
<gene>
    <name evidence="1" type="ORF">acsn021_24090</name>
</gene>
<proteinExistence type="predicted"/>